<reference evidence="2" key="2">
    <citation type="submission" date="2020-09" db="EMBL/GenBank/DDBJ databases">
        <authorList>
            <person name="Sun Q."/>
            <person name="Kim S."/>
        </authorList>
    </citation>
    <scope>NUCLEOTIDE SEQUENCE</scope>
    <source>
        <strain evidence="2">KCTC 23224</strain>
    </source>
</reference>
<organism evidence="2 3">
    <name type="scientific">Mongoliitalea lutea</name>
    <dbReference type="NCBI Taxonomy" id="849756"/>
    <lineage>
        <taxon>Bacteria</taxon>
        <taxon>Pseudomonadati</taxon>
        <taxon>Bacteroidota</taxon>
        <taxon>Cytophagia</taxon>
        <taxon>Cytophagales</taxon>
        <taxon>Cyclobacteriaceae</taxon>
        <taxon>Mongoliitalea</taxon>
    </lineage>
</organism>
<evidence type="ECO:0008006" key="4">
    <source>
        <dbReference type="Google" id="ProtNLM"/>
    </source>
</evidence>
<feature type="signal peptide" evidence="1">
    <location>
        <begin position="1"/>
        <end position="20"/>
    </location>
</feature>
<gene>
    <name evidence="2" type="ORF">GCM10008106_03050</name>
</gene>
<proteinExistence type="predicted"/>
<evidence type="ECO:0000256" key="1">
    <source>
        <dbReference type="SAM" id="SignalP"/>
    </source>
</evidence>
<name>A0A8J3CUH2_9BACT</name>
<protein>
    <recommendedName>
        <fullName evidence="4">F5/8 type C domain-containing protein</fullName>
    </recommendedName>
</protein>
<dbReference type="RefSeq" id="WP_189578662.1">
    <property type="nucleotide sequence ID" value="NZ_BMYF01000001.1"/>
</dbReference>
<feature type="chain" id="PRO_5035213184" description="F5/8 type C domain-containing protein" evidence="1">
    <location>
        <begin position="21"/>
        <end position="444"/>
    </location>
</feature>
<accession>A0A8J3CUH2</accession>
<comment type="caution">
    <text evidence="2">The sequence shown here is derived from an EMBL/GenBank/DDBJ whole genome shotgun (WGS) entry which is preliminary data.</text>
</comment>
<sequence length="444" mass="49973">MKRYSYILAFFLFSFQFSYAQELWEGNWKINGENTSMMRMGSMVYGVSNTSYWFGRVYPGGRRLGGVYINTTNSNSGRFDIQINGDNLSFSGLIAAGEQMRGLDNTNAMNLNGEKLESEHVLIKVSDKAGLVASDMGFTVGILDDSRVFFGKLKTANWQLFLANVTFTRINTITCERMDNGAEGEVLLTQNQRGELRLMGGQRGGYDRHIAALEAEERKKQQELAKVESAITNSNPTTTHRLRVTLNSVKMTKARFGNRQTGGLRLEARIVGSSNRMEKVAVIGNHARRFHYTHSDKKTSVSGAVIENMGSYATEGGPRWIQGQERKSSKSVVWRIDLTAQEITTSKLQLEFYSHFGWGPNLLAADMWADRSNNLGEIIKFLSGETTANSYPNLGGTKRRIPNSDDEIFLESMGGKRYVRIKSDVFDDKNHVRFEVQYTLELIN</sequence>
<evidence type="ECO:0000313" key="3">
    <source>
        <dbReference type="Proteomes" id="UP000642809"/>
    </source>
</evidence>
<dbReference type="EMBL" id="BMYF01000001">
    <property type="protein sequence ID" value="GHB25662.1"/>
    <property type="molecule type" value="Genomic_DNA"/>
</dbReference>
<dbReference type="Proteomes" id="UP000642809">
    <property type="component" value="Unassembled WGS sequence"/>
</dbReference>
<dbReference type="AlphaFoldDB" id="A0A8J3CUH2"/>
<keyword evidence="1" id="KW-0732">Signal</keyword>
<keyword evidence="3" id="KW-1185">Reference proteome</keyword>
<reference evidence="2" key="1">
    <citation type="journal article" date="2014" name="Int. J. Syst. Evol. Microbiol.">
        <title>Complete genome sequence of Corynebacterium casei LMG S-19264T (=DSM 44701T), isolated from a smear-ripened cheese.</title>
        <authorList>
            <consortium name="US DOE Joint Genome Institute (JGI-PGF)"/>
            <person name="Walter F."/>
            <person name="Albersmeier A."/>
            <person name="Kalinowski J."/>
            <person name="Ruckert C."/>
        </authorList>
    </citation>
    <scope>NUCLEOTIDE SEQUENCE</scope>
    <source>
        <strain evidence="2">KCTC 23224</strain>
    </source>
</reference>
<evidence type="ECO:0000313" key="2">
    <source>
        <dbReference type="EMBL" id="GHB25662.1"/>
    </source>
</evidence>